<reference evidence="1 2" key="1">
    <citation type="submission" date="2015-01" db="EMBL/GenBank/DDBJ databases">
        <title>Evolution of Trichinella species and genotypes.</title>
        <authorList>
            <person name="Korhonen P.K."/>
            <person name="Edoardo P."/>
            <person name="Giuseppe L.R."/>
            <person name="Gasser R.B."/>
        </authorList>
    </citation>
    <scope>NUCLEOTIDE SEQUENCE [LARGE SCALE GENOMIC DNA]</scope>
    <source>
        <strain evidence="1">ISS37</strain>
    </source>
</reference>
<dbReference type="EMBL" id="JYDL01000047">
    <property type="protein sequence ID" value="KRX20566.1"/>
    <property type="molecule type" value="Genomic_DNA"/>
</dbReference>
<organism evidence="1 2">
    <name type="scientific">Trichinella nelsoni</name>
    <dbReference type="NCBI Taxonomy" id="6336"/>
    <lineage>
        <taxon>Eukaryota</taxon>
        <taxon>Metazoa</taxon>
        <taxon>Ecdysozoa</taxon>
        <taxon>Nematoda</taxon>
        <taxon>Enoplea</taxon>
        <taxon>Dorylaimia</taxon>
        <taxon>Trichinellida</taxon>
        <taxon>Trichinellidae</taxon>
        <taxon>Trichinella</taxon>
    </lineage>
</organism>
<gene>
    <name evidence="1" type="ORF">T07_5635</name>
</gene>
<dbReference type="AlphaFoldDB" id="A0A0V0S1B9"/>
<keyword evidence="2" id="KW-1185">Reference proteome</keyword>
<comment type="caution">
    <text evidence="1">The sequence shown here is derived from an EMBL/GenBank/DDBJ whole genome shotgun (WGS) entry which is preliminary data.</text>
</comment>
<evidence type="ECO:0000313" key="2">
    <source>
        <dbReference type="Proteomes" id="UP000054630"/>
    </source>
</evidence>
<name>A0A0V0S1B9_9BILA</name>
<proteinExistence type="predicted"/>
<protein>
    <submittedName>
        <fullName evidence="1">Uncharacterized protein</fullName>
    </submittedName>
</protein>
<dbReference type="Proteomes" id="UP000054630">
    <property type="component" value="Unassembled WGS sequence"/>
</dbReference>
<accession>A0A0V0S1B9</accession>
<evidence type="ECO:0000313" key="1">
    <source>
        <dbReference type="EMBL" id="KRX20566.1"/>
    </source>
</evidence>
<sequence length="66" mass="7759">MATKNFFTHLMQSMKLVVFIQDEYECSAYNQLMCFNVHCILACTRNVLEQVFFPLRTANKQKADFS</sequence>